<dbReference type="AlphaFoldDB" id="A0A1F5PY71"/>
<organism evidence="1 2">
    <name type="scientific">Candidatus Doudnabacteria bacterium RIFCSPLOWO2_01_FULL_44_21</name>
    <dbReference type="NCBI Taxonomy" id="1817841"/>
    <lineage>
        <taxon>Bacteria</taxon>
        <taxon>Candidatus Doudnaibacteriota</taxon>
    </lineage>
</organism>
<dbReference type="Proteomes" id="UP000177281">
    <property type="component" value="Unassembled WGS sequence"/>
</dbReference>
<dbReference type="STRING" id="1817841.A3B10_03720"/>
<gene>
    <name evidence="1" type="ORF">A3B10_03720</name>
</gene>
<name>A0A1F5PY71_9BACT</name>
<sequence>MNANNKEKVFEKLRSYHLEQFPDKIQGENLNNFRIALGTLEDNIITMILSLIDGRTKFTDFTPELNSFQEKFTRTTTGDSHDDAIKNLFISKINQLSDILATTKKFNFTLKPVRAIKVTAVKS</sequence>
<reference evidence="1 2" key="1">
    <citation type="journal article" date="2016" name="Nat. Commun.">
        <title>Thousands of microbial genomes shed light on interconnected biogeochemical processes in an aquifer system.</title>
        <authorList>
            <person name="Anantharaman K."/>
            <person name="Brown C.T."/>
            <person name="Hug L.A."/>
            <person name="Sharon I."/>
            <person name="Castelle C.J."/>
            <person name="Probst A.J."/>
            <person name="Thomas B.C."/>
            <person name="Singh A."/>
            <person name="Wilkins M.J."/>
            <person name="Karaoz U."/>
            <person name="Brodie E.L."/>
            <person name="Williams K.H."/>
            <person name="Hubbard S.S."/>
            <person name="Banfield J.F."/>
        </authorList>
    </citation>
    <scope>NUCLEOTIDE SEQUENCE [LARGE SCALE GENOMIC DNA]</scope>
</reference>
<proteinExistence type="predicted"/>
<evidence type="ECO:0000313" key="1">
    <source>
        <dbReference type="EMBL" id="OGE94869.1"/>
    </source>
</evidence>
<evidence type="ECO:0000313" key="2">
    <source>
        <dbReference type="Proteomes" id="UP000177281"/>
    </source>
</evidence>
<dbReference type="EMBL" id="MFFB01000007">
    <property type="protein sequence ID" value="OGE94869.1"/>
    <property type="molecule type" value="Genomic_DNA"/>
</dbReference>
<accession>A0A1F5PY71</accession>
<comment type="caution">
    <text evidence="1">The sequence shown here is derived from an EMBL/GenBank/DDBJ whole genome shotgun (WGS) entry which is preliminary data.</text>
</comment>
<protein>
    <submittedName>
        <fullName evidence="1">Uncharacterized protein</fullName>
    </submittedName>
</protein>